<organism evidence="2 3">
    <name type="scientific">Thiopseudomonas denitrificans</name>
    <dbReference type="NCBI Taxonomy" id="1501432"/>
    <lineage>
        <taxon>Bacteria</taxon>
        <taxon>Pseudomonadati</taxon>
        <taxon>Pseudomonadota</taxon>
        <taxon>Gammaproteobacteria</taxon>
        <taxon>Pseudomonadales</taxon>
        <taxon>Pseudomonadaceae</taxon>
        <taxon>Thiopseudomonas</taxon>
    </lineage>
</organism>
<feature type="transmembrane region" description="Helical" evidence="1">
    <location>
        <begin position="12"/>
        <end position="32"/>
    </location>
</feature>
<proteinExistence type="predicted"/>
<keyword evidence="1" id="KW-0472">Membrane</keyword>
<evidence type="ECO:0000313" key="2">
    <source>
        <dbReference type="EMBL" id="TDQ36508.1"/>
    </source>
</evidence>
<keyword evidence="1" id="KW-0812">Transmembrane</keyword>
<comment type="caution">
    <text evidence="2">The sequence shown here is derived from an EMBL/GenBank/DDBJ whole genome shotgun (WGS) entry which is preliminary data.</text>
</comment>
<feature type="transmembrane region" description="Helical" evidence="1">
    <location>
        <begin position="38"/>
        <end position="56"/>
    </location>
</feature>
<reference evidence="2 3" key="1">
    <citation type="submission" date="2019-03" db="EMBL/GenBank/DDBJ databases">
        <title>Genomic Encyclopedia of Type Strains, Phase IV (KMG-IV): sequencing the most valuable type-strain genomes for metagenomic binning, comparative biology and taxonomic classification.</title>
        <authorList>
            <person name="Goeker M."/>
        </authorList>
    </citation>
    <scope>NUCLEOTIDE SEQUENCE [LARGE SCALE GENOMIC DNA]</scope>
    <source>
        <strain evidence="2 3">DSM 28679</strain>
    </source>
</reference>
<evidence type="ECO:0000256" key="1">
    <source>
        <dbReference type="SAM" id="Phobius"/>
    </source>
</evidence>
<dbReference type="AlphaFoldDB" id="A0A4R6TSB2"/>
<keyword evidence="3" id="KW-1185">Reference proteome</keyword>
<keyword evidence="1" id="KW-1133">Transmembrane helix</keyword>
<gene>
    <name evidence="2" type="ORF">DFQ45_11255</name>
</gene>
<dbReference type="Proteomes" id="UP000294575">
    <property type="component" value="Unassembled WGS sequence"/>
</dbReference>
<accession>A0A4R6TSB2</accession>
<protein>
    <submittedName>
        <fullName evidence="2">Uncharacterized protein</fullName>
    </submittedName>
</protein>
<evidence type="ECO:0000313" key="3">
    <source>
        <dbReference type="Proteomes" id="UP000294575"/>
    </source>
</evidence>
<sequence>MTNNTYYVREIAIYLFSVLTLISTALVFYFAITGDTEQRNTATISTTIGVFLVLALRKDQEPDKSNQQPNT</sequence>
<dbReference type="RefSeq" id="WP_133539735.1">
    <property type="nucleotide sequence ID" value="NZ_LNJZ01000003.1"/>
</dbReference>
<dbReference type="EMBL" id="SNYK01000012">
    <property type="protein sequence ID" value="TDQ36508.1"/>
    <property type="molecule type" value="Genomic_DNA"/>
</dbReference>
<name>A0A4R6TSB2_9GAMM</name>